<feature type="region of interest" description="Disordered" evidence="3">
    <location>
        <begin position="410"/>
        <end position="440"/>
    </location>
</feature>
<gene>
    <name evidence="6" type="ORF">SEMRO_120_G058640.1</name>
</gene>
<feature type="compositionally biased region" description="Polar residues" evidence="3">
    <location>
        <begin position="904"/>
        <end position="932"/>
    </location>
</feature>
<sequence length="1065" mass="119791">MVRKATEMACCCSSRRRMHLGEALWSSLLVLLICFSQVSGTDATKGSRRHHQLDGVTVPTRTRRRGHPRSLVMFGTMEGWIQRQQQQRQRDTVLLASSNTAPIVEYKPPPFEDDDDHNTVVGEEKETCVEDVPPSETTSSDITQSMPMTPATLGNSNGNHRTKKRRREGSNKLWPPWPFNLLQRSSRTVSSSDIDEIQQYRGQGPVVRMGSVMFSFFGQRARVSFKELQCVGSRLWFHLPPMTPPLILLTLLPRQEAQVITSAETGVQAVVQRTVVPLWSNPLARYLVLTGFSFAIMSWAHSELNRLRRLTPLPLNYAYRDIHSAVLPHALPEEVPEPYLVVEDDDEEEETADNTNHDDTNSLDLLASTDASNDSDTNSTTTTAHASSTISQKLVASVPPRLQRHLHQLGLGGTADDDDDDDESSSSSRQKPKRRLLGTNWRKNMKHMRDVRRAESQKVKRMAIYDELVALQAIKRKAISNKPQRKHAKVADPNDSEEPLGYALVTGASRGIGRAIAVELARWEIPLILVARDLPRLTSLAYDLEACYGIKCCVLQADLAEPNAAQQIHQATKDANLTIDILVNNAGISSQGLAVDMALQDVERMMRVNGLAVANLAHLYGKDMKERRRGRILMVSSVVGAVAAGPTVAMYAATKAFEKTLGLSLAKELELFGVGVTCLMPGAVKDTDFRSTSSTHEALCWKLPGYPKTAATVAQLGVTALLTGDVEVTPGWQNRAFLKVFQPAMPSRLHNILVEIAWNEPYIPPFLKFWKNAEKRQNDRQRRLEERSKHHVEDDTGTSSLRKASPQEWRPRSNTFLPPPLLLTVPGEQEAASSPPVPSKSEQEVDRPETNHDSVEEPSSSLELDEPEAQISTEEVHQQEAEDDNSQDDPYGHLRELSAELENAPSTVHNSTVDNTPNQSEQSDSTAPSTDGSPQQEQQSQPTTERSLLQLQEQVMKLQQQVQTQEREQFLQQIELERRQREIEFEKRDMERERERQESESQNQDNERRKSTSWQKRQAKRADVQPRDMTKNSRDKPERRNPQPAEQSQRLDLMTESLEHPLFAP</sequence>
<keyword evidence="2" id="KW-0560">Oxidoreductase</keyword>
<feature type="region of interest" description="Disordered" evidence="3">
    <location>
        <begin position="978"/>
        <end position="1065"/>
    </location>
</feature>
<dbReference type="OrthoDB" id="5545019at2759"/>
<dbReference type="GO" id="GO:0016491">
    <property type="term" value="F:oxidoreductase activity"/>
    <property type="evidence" value="ECO:0007669"/>
    <property type="project" value="UniProtKB-KW"/>
</dbReference>
<dbReference type="InterPro" id="IPR036291">
    <property type="entry name" value="NAD(P)-bd_dom_sf"/>
</dbReference>
<dbReference type="Proteomes" id="UP001153069">
    <property type="component" value="Unassembled WGS sequence"/>
</dbReference>
<feature type="domain" description="Ketoreductase" evidence="5">
    <location>
        <begin position="501"/>
        <end position="687"/>
    </location>
</feature>
<dbReference type="PANTHER" id="PTHR42901:SF1">
    <property type="entry name" value="ALCOHOL DEHYDROGENASE"/>
    <property type="match status" value="1"/>
</dbReference>
<dbReference type="PRINTS" id="PR00080">
    <property type="entry name" value="SDRFAMILY"/>
</dbReference>
<dbReference type="PANTHER" id="PTHR42901">
    <property type="entry name" value="ALCOHOL DEHYDROGENASE"/>
    <property type="match status" value="1"/>
</dbReference>
<dbReference type="Pfam" id="PF00106">
    <property type="entry name" value="adh_short"/>
    <property type="match status" value="1"/>
</dbReference>
<evidence type="ECO:0000256" key="2">
    <source>
        <dbReference type="ARBA" id="ARBA00023002"/>
    </source>
</evidence>
<accession>A0A9N8DHA4</accession>
<dbReference type="SMART" id="SM00822">
    <property type="entry name" value="PKS_KR"/>
    <property type="match status" value="1"/>
</dbReference>
<feature type="compositionally biased region" description="Basic and acidic residues" evidence="3">
    <location>
        <begin position="1020"/>
        <end position="1041"/>
    </location>
</feature>
<evidence type="ECO:0000256" key="1">
    <source>
        <dbReference type="ARBA" id="ARBA00006484"/>
    </source>
</evidence>
<feature type="compositionally biased region" description="Basic and acidic residues" evidence="3">
    <location>
        <begin position="978"/>
        <end position="1010"/>
    </location>
</feature>
<evidence type="ECO:0000256" key="4">
    <source>
        <dbReference type="SAM" id="SignalP"/>
    </source>
</evidence>
<dbReference type="SUPFAM" id="SSF51735">
    <property type="entry name" value="NAD(P)-binding Rossmann-fold domains"/>
    <property type="match status" value="1"/>
</dbReference>
<name>A0A9N8DHA4_9STRA</name>
<dbReference type="AlphaFoldDB" id="A0A9N8DHA4"/>
<dbReference type="InterPro" id="IPR057326">
    <property type="entry name" value="KR_dom"/>
</dbReference>
<reference evidence="6" key="1">
    <citation type="submission" date="2020-06" db="EMBL/GenBank/DDBJ databases">
        <authorList>
            <consortium name="Plant Systems Biology data submission"/>
        </authorList>
    </citation>
    <scope>NUCLEOTIDE SEQUENCE</scope>
    <source>
        <strain evidence="6">D6</strain>
    </source>
</reference>
<dbReference type="InterPro" id="IPR002347">
    <property type="entry name" value="SDR_fam"/>
</dbReference>
<feature type="region of interest" description="Disordered" evidence="3">
    <location>
        <begin position="124"/>
        <end position="172"/>
    </location>
</feature>
<feature type="signal peptide" evidence="4">
    <location>
        <begin position="1"/>
        <end position="40"/>
    </location>
</feature>
<feature type="region of interest" description="Disordered" evidence="3">
    <location>
        <begin position="345"/>
        <end position="395"/>
    </location>
</feature>
<comment type="similarity">
    <text evidence="1">Belongs to the short-chain dehydrogenases/reductases (SDR) family.</text>
</comment>
<feature type="region of interest" description="Disordered" evidence="3">
    <location>
        <begin position="780"/>
        <end position="966"/>
    </location>
</feature>
<feature type="chain" id="PRO_5040262835" evidence="4">
    <location>
        <begin position="41"/>
        <end position="1065"/>
    </location>
</feature>
<dbReference type="PRINTS" id="PR00081">
    <property type="entry name" value="GDHRDH"/>
</dbReference>
<evidence type="ECO:0000259" key="5">
    <source>
        <dbReference type="SMART" id="SM00822"/>
    </source>
</evidence>
<evidence type="ECO:0000256" key="3">
    <source>
        <dbReference type="SAM" id="MobiDB-lite"/>
    </source>
</evidence>
<feature type="compositionally biased region" description="Low complexity" evidence="3">
    <location>
        <begin position="933"/>
        <end position="964"/>
    </location>
</feature>
<dbReference type="Gene3D" id="3.40.50.720">
    <property type="entry name" value="NAD(P)-binding Rossmann-like Domain"/>
    <property type="match status" value="1"/>
</dbReference>
<keyword evidence="4" id="KW-0732">Signal</keyword>
<feature type="compositionally biased region" description="Polar residues" evidence="3">
    <location>
        <begin position="135"/>
        <end position="159"/>
    </location>
</feature>
<feature type="compositionally biased region" description="Acidic residues" evidence="3">
    <location>
        <begin position="415"/>
        <end position="424"/>
    </location>
</feature>
<feature type="compositionally biased region" description="Basic and acidic residues" evidence="3">
    <location>
        <begin position="780"/>
        <end position="794"/>
    </location>
</feature>
<organism evidence="6 7">
    <name type="scientific">Seminavis robusta</name>
    <dbReference type="NCBI Taxonomy" id="568900"/>
    <lineage>
        <taxon>Eukaryota</taxon>
        <taxon>Sar</taxon>
        <taxon>Stramenopiles</taxon>
        <taxon>Ochrophyta</taxon>
        <taxon>Bacillariophyta</taxon>
        <taxon>Bacillariophyceae</taxon>
        <taxon>Bacillariophycidae</taxon>
        <taxon>Naviculales</taxon>
        <taxon>Naviculaceae</taxon>
        <taxon>Seminavis</taxon>
    </lineage>
</organism>
<evidence type="ECO:0000313" key="6">
    <source>
        <dbReference type="EMBL" id="CAB9501870.1"/>
    </source>
</evidence>
<dbReference type="EMBL" id="CAICTM010000119">
    <property type="protein sequence ID" value="CAB9501870.1"/>
    <property type="molecule type" value="Genomic_DNA"/>
</dbReference>
<evidence type="ECO:0000313" key="7">
    <source>
        <dbReference type="Proteomes" id="UP001153069"/>
    </source>
</evidence>
<feature type="compositionally biased region" description="Basic and acidic residues" evidence="3">
    <location>
        <begin position="841"/>
        <end position="855"/>
    </location>
</feature>
<feature type="compositionally biased region" description="Low complexity" evidence="3">
    <location>
        <begin position="362"/>
        <end position="389"/>
    </location>
</feature>
<proteinExistence type="inferred from homology"/>
<protein>
    <submittedName>
        <fullName evidence="6">Testosterone 17-beta-dehydrogenase 3</fullName>
    </submittedName>
</protein>
<dbReference type="CDD" id="cd05233">
    <property type="entry name" value="SDR_c"/>
    <property type="match status" value="1"/>
</dbReference>
<comment type="caution">
    <text evidence="6">The sequence shown here is derived from an EMBL/GenBank/DDBJ whole genome shotgun (WGS) entry which is preliminary data.</text>
</comment>
<keyword evidence="7" id="KW-1185">Reference proteome</keyword>